<dbReference type="Pfam" id="PF13333">
    <property type="entry name" value="rve_2"/>
    <property type="match status" value="1"/>
</dbReference>
<evidence type="ECO:0000313" key="3">
    <source>
        <dbReference type="EMBL" id="SMR05181.1"/>
    </source>
</evidence>
<evidence type="ECO:0000313" key="5">
    <source>
        <dbReference type="Proteomes" id="UP000195953"/>
    </source>
</evidence>
<dbReference type="AlphaFoldDB" id="A0A1Y6HRI1"/>
<gene>
    <name evidence="3" type="ORF">PD5205_03909</name>
    <name evidence="2" type="ORF">PD885_00087</name>
</gene>
<dbReference type="Proteomes" id="UP000195877">
    <property type="component" value="Chromosome 1"/>
</dbReference>
<proteinExistence type="predicted"/>
<dbReference type="STRING" id="48664.BER92_19020"/>
<dbReference type="EMBL" id="LT853885">
    <property type="protein sequence ID" value="SMR05181.1"/>
    <property type="molecule type" value="Genomic_DNA"/>
</dbReference>
<dbReference type="InterPro" id="IPR001584">
    <property type="entry name" value="Integrase_cat-core"/>
</dbReference>
<sequence>MTLSAPPQHAYWTCSIERGVGTLQHFHYDDHAQLHQHLADFIDAYNSARRLNALKGQTP</sequence>
<evidence type="ECO:0000259" key="1">
    <source>
        <dbReference type="Pfam" id="PF13333"/>
    </source>
</evidence>
<protein>
    <submittedName>
        <fullName evidence="3">Integrase</fullName>
    </submittedName>
</protein>
<reference evidence="3 5" key="1">
    <citation type="submission" date="2017-05" db="EMBL/GenBank/DDBJ databases">
        <authorList>
            <person name="Song R."/>
            <person name="Chenine A.L."/>
            <person name="Ruprecht R.M."/>
        </authorList>
    </citation>
    <scope>NUCLEOTIDE SEQUENCE [LARGE SCALE GENOMIC DNA]</scope>
    <source>
        <strain evidence="3">PD5205</strain>
    </source>
</reference>
<organism evidence="3 5">
    <name type="scientific">Xanthomonas fragariae</name>
    <dbReference type="NCBI Taxonomy" id="48664"/>
    <lineage>
        <taxon>Bacteria</taxon>
        <taxon>Pseudomonadati</taxon>
        <taxon>Pseudomonadota</taxon>
        <taxon>Gammaproteobacteria</taxon>
        <taxon>Lysobacterales</taxon>
        <taxon>Lysobacteraceae</taxon>
        <taxon>Xanthomonas</taxon>
    </lineage>
</organism>
<dbReference type="KEGG" id="xfr:BER92_19020"/>
<evidence type="ECO:0000313" key="4">
    <source>
        <dbReference type="Proteomes" id="UP000195877"/>
    </source>
</evidence>
<dbReference type="GO" id="GO:0015074">
    <property type="term" value="P:DNA integration"/>
    <property type="evidence" value="ECO:0007669"/>
    <property type="project" value="InterPro"/>
</dbReference>
<name>A0A1Y6HRI1_9XANT</name>
<keyword evidence="4" id="KW-1185">Reference proteome</keyword>
<evidence type="ECO:0000313" key="2">
    <source>
        <dbReference type="EMBL" id="SMQ97359.1"/>
    </source>
</evidence>
<feature type="domain" description="Integrase catalytic" evidence="1">
    <location>
        <begin position="24"/>
        <end position="59"/>
    </location>
</feature>
<dbReference type="eggNOG" id="COG2801">
    <property type="taxonomic scope" value="Bacteria"/>
</dbReference>
<dbReference type="EMBL" id="LT853882">
    <property type="protein sequence ID" value="SMQ97359.1"/>
    <property type="molecule type" value="Genomic_DNA"/>
</dbReference>
<accession>A0A1Y6HRI1</accession>
<dbReference type="Proteomes" id="UP000195953">
    <property type="component" value="Chromosome 1"/>
</dbReference>
<reference evidence="2 4" key="2">
    <citation type="submission" date="2017-05" db="EMBL/GenBank/DDBJ databases">
        <authorList>
            <person name="Blom J."/>
        </authorList>
    </citation>
    <scope>NUCLEOTIDE SEQUENCE [LARGE SCALE GENOMIC DNA]</scope>
    <source>
        <strain evidence="2">PD885</strain>
    </source>
</reference>